<gene>
    <name evidence="2" type="ORF">ODALV1_LOCUS10721</name>
</gene>
<accession>A0ABP1QIM1</accession>
<dbReference type="SUPFAM" id="SSF52151">
    <property type="entry name" value="FabD/lysophospholipase-like"/>
    <property type="match status" value="1"/>
</dbReference>
<dbReference type="PANTHER" id="PTHR47170:SF2">
    <property type="entry name" value="MALONYL-COA:ACP TRANSACYLASE (MAT) DOMAIN-CONTAINING PROTEIN"/>
    <property type="match status" value="1"/>
</dbReference>
<dbReference type="EMBL" id="CAXLJM020000033">
    <property type="protein sequence ID" value="CAL8101055.1"/>
    <property type="molecule type" value="Genomic_DNA"/>
</dbReference>
<protein>
    <recommendedName>
        <fullName evidence="1">Malonyl-CoA:ACP transacylase (MAT) domain-containing protein</fullName>
    </recommendedName>
</protein>
<dbReference type="InterPro" id="IPR001227">
    <property type="entry name" value="Ac_transferase_dom_sf"/>
</dbReference>
<evidence type="ECO:0000259" key="1">
    <source>
        <dbReference type="SMART" id="SM00827"/>
    </source>
</evidence>
<evidence type="ECO:0000313" key="3">
    <source>
        <dbReference type="Proteomes" id="UP001642540"/>
    </source>
</evidence>
<dbReference type="InterPro" id="IPR052760">
    <property type="entry name" value="Mitochondrial_malonyltrans"/>
</dbReference>
<dbReference type="Gene3D" id="3.40.366.10">
    <property type="entry name" value="Malonyl-Coenzyme A Acyl Carrier Protein, domain 2"/>
    <property type="match status" value="1"/>
</dbReference>
<dbReference type="SUPFAM" id="SSF55048">
    <property type="entry name" value="Probable ACP-binding domain of malonyl-CoA ACP transacylase"/>
    <property type="match status" value="1"/>
</dbReference>
<dbReference type="Pfam" id="PF00698">
    <property type="entry name" value="Acyl_transf_1"/>
    <property type="match status" value="1"/>
</dbReference>
<dbReference type="InterPro" id="IPR014043">
    <property type="entry name" value="Acyl_transferase_dom"/>
</dbReference>
<dbReference type="Gene3D" id="3.30.70.250">
    <property type="entry name" value="Malonyl-CoA ACP transacylase, ACP-binding"/>
    <property type="match status" value="1"/>
</dbReference>
<organism evidence="2 3">
    <name type="scientific">Orchesella dallaii</name>
    <dbReference type="NCBI Taxonomy" id="48710"/>
    <lineage>
        <taxon>Eukaryota</taxon>
        <taxon>Metazoa</taxon>
        <taxon>Ecdysozoa</taxon>
        <taxon>Arthropoda</taxon>
        <taxon>Hexapoda</taxon>
        <taxon>Collembola</taxon>
        <taxon>Entomobryomorpha</taxon>
        <taxon>Entomobryoidea</taxon>
        <taxon>Orchesellidae</taxon>
        <taxon>Orchesellinae</taxon>
        <taxon>Orchesella</taxon>
    </lineage>
</organism>
<dbReference type="InterPro" id="IPR016035">
    <property type="entry name" value="Acyl_Trfase/lysoPLipase"/>
</dbReference>
<dbReference type="InterPro" id="IPR016036">
    <property type="entry name" value="Malonyl_transacylase_ACP-bd"/>
</dbReference>
<feature type="domain" description="Malonyl-CoA:ACP transacylase (MAT)" evidence="1">
    <location>
        <begin position="72"/>
        <end position="380"/>
    </location>
</feature>
<sequence length="382" mass="42391">MRGLKVRNLRKLIKDSSTYGVPVEDGRIGGDPFLTGPFARGTKLSVYFDQGDNAVEETLRRKIDPATTSVIMFPGQGTQHVGMCGDTSSMPRPVQVLYEIASSILNYDLLDLCANGPLEKLNKTVYSQPAILVSSLAALERLRDTDPDAIERCVVTSGFSIGEITALVFAGVMSFEDAIRVVKVRAEAMQLASEIVPSGMSTVLYGADSKLNYSLVVAKEWCRREYKMEEPVCSIANYLFPHCKVVAGHTEALDFLDANYKDFNLRRVKRLPVAGAFHTDLMKPAADPMRAVLDSITINRPRMPVYSNVTANRYRSSGELKKVLVKQIYKPVKWEQVIQNLYQRPKESEYPMTFECGPGASLAAVLKNVNSKAHLKCKKIQP</sequence>
<reference evidence="2 3" key="1">
    <citation type="submission" date="2024-08" db="EMBL/GenBank/DDBJ databases">
        <authorList>
            <person name="Cucini C."/>
            <person name="Frati F."/>
        </authorList>
    </citation>
    <scope>NUCLEOTIDE SEQUENCE [LARGE SCALE GENOMIC DNA]</scope>
</reference>
<dbReference type="PANTHER" id="PTHR47170">
    <property type="entry name" value="MALONYL-COA ACP TRANSACYLASE, ACP-BINDING"/>
    <property type="match status" value="1"/>
</dbReference>
<name>A0ABP1QIM1_9HEXA</name>
<comment type="caution">
    <text evidence="2">The sequence shown here is derived from an EMBL/GenBank/DDBJ whole genome shotgun (WGS) entry which is preliminary data.</text>
</comment>
<dbReference type="Proteomes" id="UP001642540">
    <property type="component" value="Unassembled WGS sequence"/>
</dbReference>
<evidence type="ECO:0000313" key="2">
    <source>
        <dbReference type="EMBL" id="CAL8101055.1"/>
    </source>
</evidence>
<dbReference type="SMART" id="SM00827">
    <property type="entry name" value="PKS_AT"/>
    <property type="match status" value="1"/>
</dbReference>
<proteinExistence type="predicted"/>
<keyword evidence="3" id="KW-1185">Reference proteome</keyword>